<proteinExistence type="predicted"/>
<dbReference type="AlphaFoldDB" id="A0AAD5P6Q4"/>
<feature type="region of interest" description="Disordered" evidence="1">
    <location>
        <begin position="1"/>
        <end position="38"/>
    </location>
</feature>
<comment type="caution">
    <text evidence="2">The sequence shown here is derived from an EMBL/GenBank/DDBJ whole genome shotgun (WGS) entry which is preliminary data.</text>
</comment>
<keyword evidence="3" id="KW-1185">Reference proteome</keyword>
<gene>
    <name evidence="2" type="ORF">BDA99DRAFT_566874</name>
</gene>
<feature type="region of interest" description="Disordered" evidence="1">
    <location>
        <begin position="122"/>
        <end position="160"/>
    </location>
</feature>
<dbReference type="EMBL" id="JAIXMP010000100">
    <property type="protein sequence ID" value="KAI9243101.1"/>
    <property type="molecule type" value="Genomic_DNA"/>
</dbReference>
<accession>A0AAD5P6Q4</accession>
<reference evidence="2" key="1">
    <citation type="journal article" date="2022" name="IScience">
        <title>Evolution of zygomycete secretomes and the origins of terrestrial fungal ecologies.</title>
        <authorList>
            <person name="Chang Y."/>
            <person name="Wang Y."/>
            <person name="Mondo S."/>
            <person name="Ahrendt S."/>
            <person name="Andreopoulos W."/>
            <person name="Barry K."/>
            <person name="Beard J."/>
            <person name="Benny G.L."/>
            <person name="Blankenship S."/>
            <person name="Bonito G."/>
            <person name="Cuomo C."/>
            <person name="Desiro A."/>
            <person name="Gervers K.A."/>
            <person name="Hundley H."/>
            <person name="Kuo A."/>
            <person name="LaButti K."/>
            <person name="Lang B.F."/>
            <person name="Lipzen A."/>
            <person name="O'Donnell K."/>
            <person name="Pangilinan J."/>
            <person name="Reynolds N."/>
            <person name="Sandor L."/>
            <person name="Smith M.E."/>
            <person name="Tsang A."/>
            <person name="Grigoriev I.V."/>
            <person name="Stajich J.E."/>
            <person name="Spatafora J.W."/>
        </authorList>
    </citation>
    <scope>NUCLEOTIDE SEQUENCE</scope>
    <source>
        <strain evidence="2">RSA 2281</strain>
    </source>
</reference>
<protein>
    <submittedName>
        <fullName evidence="2">Uncharacterized protein</fullName>
    </submittedName>
</protein>
<feature type="compositionally biased region" description="Acidic residues" evidence="1">
    <location>
        <begin position="29"/>
        <end position="38"/>
    </location>
</feature>
<organism evidence="2 3">
    <name type="scientific">Phascolomyces articulosus</name>
    <dbReference type="NCBI Taxonomy" id="60185"/>
    <lineage>
        <taxon>Eukaryota</taxon>
        <taxon>Fungi</taxon>
        <taxon>Fungi incertae sedis</taxon>
        <taxon>Mucoromycota</taxon>
        <taxon>Mucoromycotina</taxon>
        <taxon>Mucoromycetes</taxon>
        <taxon>Mucorales</taxon>
        <taxon>Lichtheimiaceae</taxon>
        <taxon>Phascolomyces</taxon>
    </lineage>
</organism>
<evidence type="ECO:0000256" key="1">
    <source>
        <dbReference type="SAM" id="MobiDB-lite"/>
    </source>
</evidence>
<dbReference type="Proteomes" id="UP001209540">
    <property type="component" value="Unassembled WGS sequence"/>
</dbReference>
<evidence type="ECO:0000313" key="3">
    <source>
        <dbReference type="Proteomes" id="UP001209540"/>
    </source>
</evidence>
<evidence type="ECO:0000313" key="2">
    <source>
        <dbReference type="EMBL" id="KAI9243101.1"/>
    </source>
</evidence>
<name>A0AAD5P6Q4_9FUNG</name>
<reference evidence="2" key="2">
    <citation type="submission" date="2023-02" db="EMBL/GenBank/DDBJ databases">
        <authorList>
            <consortium name="DOE Joint Genome Institute"/>
            <person name="Mondo S.J."/>
            <person name="Chang Y."/>
            <person name="Wang Y."/>
            <person name="Ahrendt S."/>
            <person name="Andreopoulos W."/>
            <person name="Barry K."/>
            <person name="Beard J."/>
            <person name="Benny G.L."/>
            <person name="Blankenship S."/>
            <person name="Bonito G."/>
            <person name="Cuomo C."/>
            <person name="Desiro A."/>
            <person name="Gervers K.A."/>
            <person name="Hundley H."/>
            <person name="Kuo A."/>
            <person name="LaButti K."/>
            <person name="Lang B.F."/>
            <person name="Lipzen A."/>
            <person name="O'Donnell K."/>
            <person name="Pangilinan J."/>
            <person name="Reynolds N."/>
            <person name="Sandor L."/>
            <person name="Smith M.W."/>
            <person name="Tsang A."/>
            <person name="Grigoriev I.V."/>
            <person name="Stajich J.E."/>
            <person name="Spatafora J.W."/>
        </authorList>
    </citation>
    <scope>NUCLEOTIDE SEQUENCE</scope>
    <source>
        <strain evidence="2">RSA 2281</strain>
    </source>
</reference>
<sequence length="160" mass="18620">MNLATKHHHSDDEDNFPPNKQLCSYESTNTDDESDDELDDELDDEAKLARRKEVKQLLCDNYSYYTVWDSFTGIAYNDDPVLVCYLARKWRKGAYQYKNDVELCKYFGCSLASLPIDPVPLWDEESFGSDDEKEEEVKEEIDWEGPEEPEEYDSSSDDNA</sequence>